<accession>A0A7N2KXQ9</accession>
<dbReference type="EnsemblPlants" id="QL02p053905:mrna">
    <property type="protein sequence ID" value="QL02p053905:mrna"/>
    <property type="gene ID" value="QL02p053905"/>
</dbReference>
<dbReference type="PANTHER" id="PTHR32166:SF88">
    <property type="entry name" value="HAT TRANSPOSON SUPERFAMILY"/>
    <property type="match status" value="1"/>
</dbReference>
<feature type="domain" description="DUF659" evidence="2">
    <location>
        <begin position="130"/>
        <end position="267"/>
    </location>
</feature>
<evidence type="ECO:0000259" key="2">
    <source>
        <dbReference type="Pfam" id="PF04937"/>
    </source>
</evidence>
<protein>
    <recommendedName>
        <fullName evidence="2">DUF659 domain-containing protein</fullName>
    </recommendedName>
</protein>
<dbReference type="InParanoid" id="A0A7N2KXQ9"/>
<name>A0A7N2KXQ9_QUELO</name>
<dbReference type="PANTHER" id="PTHR32166">
    <property type="entry name" value="OSJNBA0013A04.12 PROTEIN"/>
    <property type="match status" value="1"/>
</dbReference>
<dbReference type="OMA" id="CEMAGPR"/>
<proteinExistence type="predicted"/>
<dbReference type="InterPro" id="IPR012337">
    <property type="entry name" value="RNaseH-like_sf"/>
</dbReference>
<evidence type="ECO:0000313" key="4">
    <source>
        <dbReference type="Proteomes" id="UP000594261"/>
    </source>
</evidence>
<dbReference type="InterPro" id="IPR007021">
    <property type="entry name" value="DUF659"/>
</dbReference>
<organism evidence="3 4">
    <name type="scientific">Quercus lobata</name>
    <name type="common">Valley oak</name>
    <dbReference type="NCBI Taxonomy" id="97700"/>
    <lineage>
        <taxon>Eukaryota</taxon>
        <taxon>Viridiplantae</taxon>
        <taxon>Streptophyta</taxon>
        <taxon>Embryophyta</taxon>
        <taxon>Tracheophyta</taxon>
        <taxon>Spermatophyta</taxon>
        <taxon>Magnoliopsida</taxon>
        <taxon>eudicotyledons</taxon>
        <taxon>Gunneridae</taxon>
        <taxon>Pentapetalae</taxon>
        <taxon>rosids</taxon>
        <taxon>fabids</taxon>
        <taxon>Fagales</taxon>
        <taxon>Fagaceae</taxon>
        <taxon>Quercus</taxon>
    </lineage>
</organism>
<dbReference type="Gramene" id="QL02p053905:mrna">
    <property type="protein sequence ID" value="QL02p053905:mrna"/>
    <property type="gene ID" value="QL02p053905"/>
</dbReference>
<dbReference type="AlphaFoldDB" id="A0A7N2KXQ9"/>
<evidence type="ECO:0000313" key="3">
    <source>
        <dbReference type="EnsemblPlants" id="QL02p053905:mrna"/>
    </source>
</evidence>
<sequence length="467" mass="52789">MLQNMEGHVAKKRKSQQEYEEHNQYGPILEDQGEQIYVDDDDIQEIPHSSMLPPSSIGKGKCISSRGSLGQGKHTLAEKKGKAPSGIGGYFLPRTTPGAQPTPKFNSKYYQQMIDAIASMGPGNYKGPGFYALCGYLLAKNVEEIKNFVDSYCVTWKETGCTIMADGWTNRCRRTLINFLVYCPRGIVFLKSVDASDAIKTADMLYKLLREVVLLIGPENVVQIVTDNSANYVAARKLLEQEFCTLHWSPCTAHCLSLMLQDIGKLDEKNTGGREILRLAPNCFATNFIALQSILAQNDALGAMVTFREWTISAYAKESKGKIFVDNVLNSTFWKECAVTVQVTEPLVRVLRIVDSDDRPAMGYLYAAMHKAWEEMIRRFPRKKKRIEPYLRIVESRWDKQLYKNLHAAGYWLNPSNPSNVTKMAKHKQSISRLLDVIERYSYGNPTLQSKLTSEMKLFRNAEGDFG</sequence>
<dbReference type="SUPFAM" id="SSF53098">
    <property type="entry name" value="Ribonuclease H-like"/>
    <property type="match status" value="1"/>
</dbReference>
<keyword evidence="4" id="KW-1185">Reference proteome</keyword>
<dbReference type="Proteomes" id="UP000594261">
    <property type="component" value="Chromosome 2"/>
</dbReference>
<dbReference type="Pfam" id="PF04937">
    <property type="entry name" value="DUF659"/>
    <property type="match status" value="1"/>
</dbReference>
<evidence type="ECO:0000256" key="1">
    <source>
        <dbReference type="SAM" id="MobiDB-lite"/>
    </source>
</evidence>
<reference evidence="4" key="1">
    <citation type="journal article" date="2016" name="G3 (Bethesda)">
        <title>First Draft Assembly and Annotation of the Genome of a California Endemic Oak Quercus lobata Nee (Fagaceae).</title>
        <authorList>
            <person name="Sork V.L."/>
            <person name="Fitz-Gibbon S.T."/>
            <person name="Puiu D."/>
            <person name="Crepeau M."/>
            <person name="Gugger P.F."/>
            <person name="Sherman R."/>
            <person name="Stevens K."/>
            <person name="Langley C.H."/>
            <person name="Pellegrini M."/>
            <person name="Salzberg S.L."/>
        </authorList>
    </citation>
    <scope>NUCLEOTIDE SEQUENCE [LARGE SCALE GENOMIC DNA]</scope>
    <source>
        <strain evidence="4">cv. SW786</strain>
    </source>
</reference>
<reference evidence="3" key="2">
    <citation type="submission" date="2021-01" db="UniProtKB">
        <authorList>
            <consortium name="EnsemblPlants"/>
        </authorList>
    </citation>
    <scope>IDENTIFICATION</scope>
</reference>
<feature type="region of interest" description="Disordered" evidence="1">
    <location>
        <begin position="1"/>
        <end position="22"/>
    </location>
</feature>